<dbReference type="FunFam" id="1.10.10.1600:FF:000001">
    <property type="entry name" value="DNA polymerase III subunit alpha"/>
    <property type="match status" value="1"/>
</dbReference>
<protein>
    <recommendedName>
        <fullName evidence="3">DNA polymerase III subunit alpha</fullName>
        <ecNumber evidence="2">2.7.7.7</ecNumber>
    </recommendedName>
</protein>
<evidence type="ECO:0000256" key="7">
    <source>
        <dbReference type="ARBA" id="ARBA00022705"/>
    </source>
</evidence>
<name>A0A0N1KIY8_9GAMM</name>
<dbReference type="Pfam" id="PF17657">
    <property type="entry name" value="DNA_pol3_finger"/>
    <property type="match status" value="1"/>
</dbReference>
<dbReference type="InterPro" id="IPR048472">
    <property type="entry name" value="DNA_pol_IIIA_C"/>
</dbReference>
<comment type="catalytic activity">
    <reaction evidence="9">
        <text>DNA(n) + a 2'-deoxyribonucleoside 5'-triphosphate = DNA(n+1) + diphosphate</text>
        <dbReference type="Rhea" id="RHEA:22508"/>
        <dbReference type="Rhea" id="RHEA-COMP:17339"/>
        <dbReference type="Rhea" id="RHEA-COMP:17340"/>
        <dbReference type="ChEBI" id="CHEBI:33019"/>
        <dbReference type="ChEBI" id="CHEBI:61560"/>
        <dbReference type="ChEBI" id="CHEBI:173112"/>
        <dbReference type="EC" id="2.7.7.7"/>
    </reaction>
</comment>
<dbReference type="CDD" id="cd07433">
    <property type="entry name" value="PHP_PolIIIA_DnaE1"/>
    <property type="match status" value="1"/>
</dbReference>
<dbReference type="Pfam" id="PF01336">
    <property type="entry name" value="tRNA_anti-codon"/>
    <property type="match status" value="1"/>
</dbReference>
<keyword evidence="4" id="KW-0963">Cytoplasm</keyword>
<dbReference type="Pfam" id="PF14579">
    <property type="entry name" value="HHH_6"/>
    <property type="match status" value="1"/>
</dbReference>
<keyword evidence="5 11" id="KW-0808">Transferase</keyword>
<keyword evidence="8" id="KW-0239">DNA-directed DNA polymerase</keyword>
<dbReference type="GO" id="GO:0005737">
    <property type="term" value="C:cytoplasm"/>
    <property type="evidence" value="ECO:0007669"/>
    <property type="project" value="UniProtKB-SubCell"/>
</dbReference>
<dbReference type="Proteomes" id="UP000053226">
    <property type="component" value="Unassembled WGS sequence"/>
</dbReference>
<dbReference type="Gene3D" id="1.10.10.1600">
    <property type="entry name" value="Bacterial DNA polymerase III alpha subunit, thumb domain"/>
    <property type="match status" value="1"/>
</dbReference>
<dbReference type="RefSeq" id="WP_053906886.1">
    <property type="nucleotide sequence ID" value="NZ_CAWMUS010000002.1"/>
</dbReference>
<dbReference type="Pfam" id="PF20914">
    <property type="entry name" value="DNA_pol_IIIA_C"/>
    <property type="match status" value="1"/>
</dbReference>
<evidence type="ECO:0000259" key="10">
    <source>
        <dbReference type="SMART" id="SM00481"/>
    </source>
</evidence>
<proteinExistence type="predicted"/>
<dbReference type="InterPro" id="IPR004013">
    <property type="entry name" value="PHP_dom"/>
</dbReference>
<evidence type="ECO:0000256" key="1">
    <source>
        <dbReference type="ARBA" id="ARBA00004496"/>
    </source>
</evidence>
<dbReference type="InterPro" id="IPR012340">
    <property type="entry name" value="NA-bd_OB-fold"/>
</dbReference>
<evidence type="ECO:0000256" key="9">
    <source>
        <dbReference type="ARBA" id="ARBA00049244"/>
    </source>
</evidence>
<dbReference type="InterPro" id="IPR040982">
    <property type="entry name" value="DNA_pol3_finger"/>
</dbReference>
<dbReference type="InterPro" id="IPR004365">
    <property type="entry name" value="NA-bd_OB_tRNA"/>
</dbReference>
<dbReference type="InterPro" id="IPR029460">
    <property type="entry name" value="DNAPol_HHH"/>
</dbReference>
<dbReference type="GO" id="GO:0003887">
    <property type="term" value="F:DNA-directed DNA polymerase activity"/>
    <property type="evidence" value="ECO:0007669"/>
    <property type="project" value="UniProtKB-KW"/>
</dbReference>
<dbReference type="Gene3D" id="1.10.150.870">
    <property type="match status" value="1"/>
</dbReference>
<dbReference type="GO" id="GO:0008408">
    <property type="term" value="F:3'-5' exonuclease activity"/>
    <property type="evidence" value="ECO:0007669"/>
    <property type="project" value="InterPro"/>
</dbReference>
<evidence type="ECO:0000256" key="6">
    <source>
        <dbReference type="ARBA" id="ARBA00022695"/>
    </source>
</evidence>
<evidence type="ECO:0000256" key="8">
    <source>
        <dbReference type="ARBA" id="ARBA00022932"/>
    </source>
</evidence>
<dbReference type="NCBIfam" id="NF004226">
    <property type="entry name" value="PRK05673.1"/>
    <property type="match status" value="1"/>
</dbReference>
<dbReference type="InterPro" id="IPR041931">
    <property type="entry name" value="DNA_pol3_alpha_thumb_dom"/>
</dbReference>
<comment type="caution">
    <text evidence="11">The sequence shown here is derived from an EMBL/GenBank/DDBJ whole genome shotgun (WGS) entry which is preliminary data.</text>
</comment>
<reference evidence="11 12" key="1">
    <citation type="submission" date="2015-07" db="EMBL/GenBank/DDBJ databases">
        <title>ATOL: Assembling a taxonomically balanced genome-scale reconstruction of the evolutionary history of the Enterobacteriaceae.</title>
        <authorList>
            <person name="Plunkett G.III."/>
            <person name="Neeno-Eckwall E.C."/>
            <person name="Glasner J.D."/>
            <person name="Perna N.T."/>
        </authorList>
    </citation>
    <scope>NUCLEOTIDE SEQUENCE [LARGE SCALE GENOMIC DNA]</scope>
    <source>
        <strain evidence="11 12">ATCC 35017</strain>
    </source>
</reference>
<dbReference type="InterPro" id="IPR004805">
    <property type="entry name" value="DnaE2/DnaE/PolC"/>
</dbReference>
<dbReference type="GO" id="GO:0003676">
    <property type="term" value="F:nucleic acid binding"/>
    <property type="evidence" value="ECO:0007669"/>
    <property type="project" value="InterPro"/>
</dbReference>
<dbReference type="SUPFAM" id="SSF50249">
    <property type="entry name" value="Nucleic acid-binding proteins"/>
    <property type="match status" value="1"/>
</dbReference>
<accession>A0A0N1KIY8</accession>
<dbReference type="CDD" id="cd04485">
    <property type="entry name" value="DnaE_OBF"/>
    <property type="match status" value="1"/>
</dbReference>
<dbReference type="FunFam" id="3.20.20.140:FF:000028">
    <property type="entry name" value="DNA polymerase III subunit alpha"/>
    <property type="match status" value="1"/>
</dbReference>
<keyword evidence="12" id="KW-1185">Reference proteome</keyword>
<dbReference type="SUPFAM" id="SSF89550">
    <property type="entry name" value="PHP domain-like"/>
    <property type="match status" value="1"/>
</dbReference>
<evidence type="ECO:0000256" key="5">
    <source>
        <dbReference type="ARBA" id="ARBA00022679"/>
    </source>
</evidence>
<dbReference type="OrthoDB" id="9803237at2"/>
<comment type="subcellular location">
    <subcellularLocation>
        <location evidence="1">Cytoplasm</location>
    </subcellularLocation>
</comment>
<dbReference type="FunFam" id="2.40.50.140:FF:000106">
    <property type="entry name" value="DNA polymerase III subunit alpha"/>
    <property type="match status" value="1"/>
</dbReference>
<dbReference type="EMBL" id="LGAA01000002">
    <property type="protein sequence ID" value="KPD04348.1"/>
    <property type="molecule type" value="Genomic_DNA"/>
</dbReference>
<dbReference type="InterPro" id="IPR016195">
    <property type="entry name" value="Pol/histidinol_Pase-like"/>
</dbReference>
<organism evidence="11 12">
    <name type="scientific">Moellerella wisconsensis ATCC 35017</name>
    <dbReference type="NCBI Taxonomy" id="1354267"/>
    <lineage>
        <taxon>Bacteria</taxon>
        <taxon>Pseudomonadati</taxon>
        <taxon>Pseudomonadota</taxon>
        <taxon>Gammaproteobacteria</taxon>
        <taxon>Enterobacterales</taxon>
        <taxon>Morganellaceae</taxon>
        <taxon>Moellerella</taxon>
    </lineage>
</organism>
<dbReference type="EC" id="2.7.7.7" evidence="2"/>
<dbReference type="SMART" id="SM00481">
    <property type="entry name" value="POLIIIAc"/>
    <property type="match status" value="1"/>
</dbReference>
<evidence type="ECO:0000256" key="3">
    <source>
        <dbReference type="ARBA" id="ARBA00019114"/>
    </source>
</evidence>
<keyword evidence="6 11" id="KW-0548">Nucleotidyltransferase</keyword>
<dbReference type="AlphaFoldDB" id="A0A0N1KIY8"/>
<evidence type="ECO:0000313" key="11">
    <source>
        <dbReference type="EMBL" id="KPD04348.1"/>
    </source>
</evidence>
<dbReference type="InterPro" id="IPR011708">
    <property type="entry name" value="DNA_pol3_alpha_NTPase_dom"/>
</dbReference>
<dbReference type="GO" id="GO:0006260">
    <property type="term" value="P:DNA replication"/>
    <property type="evidence" value="ECO:0007669"/>
    <property type="project" value="UniProtKB-KW"/>
</dbReference>
<feature type="domain" description="Polymerase/histidinol phosphatase N-terminal" evidence="10">
    <location>
        <begin position="7"/>
        <end position="74"/>
    </location>
</feature>
<dbReference type="Pfam" id="PF02811">
    <property type="entry name" value="PHP"/>
    <property type="match status" value="1"/>
</dbReference>
<evidence type="ECO:0000313" key="12">
    <source>
        <dbReference type="Proteomes" id="UP000053226"/>
    </source>
</evidence>
<gene>
    <name evidence="11" type="ORF">M992_0040</name>
</gene>
<keyword evidence="7" id="KW-0235">DNA replication</keyword>
<dbReference type="FunFam" id="1.10.150.870:FF:000001">
    <property type="entry name" value="DNA polymerase III subunit alpha"/>
    <property type="match status" value="1"/>
</dbReference>
<sequence length="1160" mass="130110">MSDPRFIHLRVHSDYSMIDGLAKINPLVKKAASMGMPAFAITDFTNLCGLVKFYGSAHSAGIKPIIGADFFVESEMLGDDIAHLTVLARNNEGYQNLTLLISEAYQKGYGPIGPTIKREWLAKYKEGLILLSGGRMGDVGQFLLRGNQALVNECLAFYETHFPDNYYLELIRTGRPDEENYLHAAIELATLHGLPVVATNDARFIASHDFDAHEIRVAIHDGFTLSDPKRPKKYSPQQYLRSEAEMCELFADIPEALENSVEIAKRCNVTIRLGEYFLPQFPTGEMKTEDFLVMRSKQGLEERLEFLYPDEKERAEKRPPYDERLDTELTVINQMGFPGYFLIVMEFIQWSKDNGVPVGPGRGSGAGSLVAYALKITDLDPLEFDLLFERFLNPERVSMPDFDVDFCMEKRDLVIDHVAQMYGRDAVSQIITFGTMAAKAVIRDVGRVLGHPYGFVDRISKLVPPDPGMTLEKAFEAEPQLPEIYEADEEVKALIDMARKLEGVTRNAGKHAGGVVIAPTKITDFAPLYCDAEGKNPVTQFDKNDVEYAGLVKFDFLGLRTLTIINWALEMINARRAKQNLEPIDIAAIPLQDKKSFDMLQRSETTAVFQLESRGMKDLIKRLRPDSFEDMIALVALFRPGPLQSGMVDNFIDRKHGREAISYPDVEWQHESLQPVLEPTYGIILYQEQVMQIAQVLAGYTLGGADMLRRAMGKKKPEEMAKQRSIFQDGAIKNGIDGELAMKIFDLVEKFAGYGFNKSHSAAYALVSYQTLWLKAHYPAEFMAAVMTADMDNTEKVVGLVDECWRMGLKVLPPDINSGLYHFHVNDHGEIVYGIGAIKGVGEGPIEAILEARQKGGHFKEIFDLCARVDTKKLSRRVMEKLVMAGAFDHLGPHRAALMSSLEDALKAADQHAKAEAIGQGDMFGVLADAPEQVELSYASVPKWPDQVVLDGERETLGLYLTGHPITGYLREIERYTNGLRLKDVNPTPRGQMTTVVGLVLSAKVITTKRGNRIGICTLDDRSGRLDIMLFSDALEKYQHLLEQDRVLIATGQVSFDDFNGGNKMTVRELMDISEAREKYARGLAISLSDRQIDDQLLNRLRSTLEPHRSGTIPVHLYYQREDARARLKFGVAWRITPTDTLLTDLRTLLGTEQVELEFD</sequence>
<evidence type="ECO:0000256" key="2">
    <source>
        <dbReference type="ARBA" id="ARBA00012417"/>
    </source>
</evidence>
<dbReference type="InterPro" id="IPR003141">
    <property type="entry name" value="Pol/His_phosphatase_N"/>
</dbReference>
<dbReference type="NCBIfam" id="TIGR00594">
    <property type="entry name" value="polc"/>
    <property type="match status" value="1"/>
</dbReference>
<dbReference type="Pfam" id="PF07733">
    <property type="entry name" value="DNA_pol3_alpha"/>
    <property type="match status" value="1"/>
</dbReference>
<dbReference type="Gene3D" id="3.20.20.140">
    <property type="entry name" value="Metal-dependent hydrolases"/>
    <property type="match status" value="1"/>
</dbReference>
<dbReference type="Gene3D" id="2.40.50.140">
    <property type="entry name" value="Nucleic acid-binding proteins"/>
    <property type="match status" value="1"/>
</dbReference>
<evidence type="ECO:0000256" key="4">
    <source>
        <dbReference type="ARBA" id="ARBA00022490"/>
    </source>
</evidence>
<dbReference type="InterPro" id="IPR049821">
    <property type="entry name" value="PolIIIA_DnaE1_PHP"/>
</dbReference>
<dbReference type="PANTHER" id="PTHR32294:SF0">
    <property type="entry name" value="DNA POLYMERASE III SUBUNIT ALPHA"/>
    <property type="match status" value="1"/>
</dbReference>
<dbReference type="PANTHER" id="PTHR32294">
    <property type="entry name" value="DNA POLYMERASE III SUBUNIT ALPHA"/>
    <property type="match status" value="1"/>
</dbReference>